<dbReference type="SMART" id="SM00742">
    <property type="entry name" value="Hr1"/>
    <property type="match status" value="2"/>
</dbReference>
<dbReference type="InterPro" id="IPR011072">
    <property type="entry name" value="HR1_rho-bd"/>
</dbReference>
<dbReference type="SUPFAM" id="SSF46585">
    <property type="entry name" value="HR1 repeat"/>
    <property type="match status" value="3"/>
</dbReference>
<comment type="caution">
    <text evidence="5">The sequence shown here is derived from an EMBL/GenBank/DDBJ whole genome shotgun (WGS) entry which is preliminary data.</text>
</comment>
<feature type="domain" description="REM-1" evidence="4">
    <location>
        <begin position="108"/>
        <end position="189"/>
    </location>
</feature>
<dbReference type="Gene3D" id="1.10.287.160">
    <property type="entry name" value="HR1 repeat"/>
    <property type="match status" value="3"/>
</dbReference>
<dbReference type="Proteomes" id="UP001476798">
    <property type="component" value="Unassembled WGS sequence"/>
</dbReference>
<evidence type="ECO:0000256" key="2">
    <source>
        <dbReference type="PROSITE-ProRule" id="PRU01207"/>
    </source>
</evidence>
<feature type="region of interest" description="Disordered" evidence="3">
    <location>
        <begin position="92"/>
        <end position="115"/>
    </location>
</feature>
<dbReference type="PROSITE" id="PS51860">
    <property type="entry name" value="REM_1"/>
    <property type="match status" value="2"/>
</dbReference>
<dbReference type="InterPro" id="IPR037313">
    <property type="entry name" value="PKN_HR1_1"/>
</dbReference>
<keyword evidence="6" id="KW-1185">Reference proteome</keyword>
<accession>A0ABV0PQW2</accession>
<protein>
    <recommendedName>
        <fullName evidence="4">REM-1 domain-containing protein</fullName>
    </recommendedName>
</protein>
<name>A0ABV0PQW2_9TELE</name>
<evidence type="ECO:0000259" key="4">
    <source>
        <dbReference type="PROSITE" id="PS51860"/>
    </source>
</evidence>
<evidence type="ECO:0000313" key="5">
    <source>
        <dbReference type="EMBL" id="MEQ2185884.1"/>
    </source>
</evidence>
<keyword evidence="2" id="KW-0175">Coiled coil</keyword>
<evidence type="ECO:0000256" key="3">
    <source>
        <dbReference type="SAM" id="MobiDB-lite"/>
    </source>
</evidence>
<organism evidence="5 6">
    <name type="scientific">Goodea atripinnis</name>
    <dbReference type="NCBI Taxonomy" id="208336"/>
    <lineage>
        <taxon>Eukaryota</taxon>
        <taxon>Metazoa</taxon>
        <taxon>Chordata</taxon>
        <taxon>Craniata</taxon>
        <taxon>Vertebrata</taxon>
        <taxon>Euteleostomi</taxon>
        <taxon>Actinopterygii</taxon>
        <taxon>Neopterygii</taxon>
        <taxon>Teleostei</taxon>
        <taxon>Neoteleostei</taxon>
        <taxon>Acanthomorphata</taxon>
        <taxon>Ovalentaria</taxon>
        <taxon>Atherinomorphae</taxon>
        <taxon>Cyprinodontiformes</taxon>
        <taxon>Goodeidae</taxon>
        <taxon>Goodea</taxon>
    </lineage>
</organism>
<keyword evidence="1" id="KW-0677">Repeat</keyword>
<dbReference type="InterPro" id="IPR036274">
    <property type="entry name" value="HR1_rpt_sf"/>
</dbReference>
<feature type="domain" description="REM-1" evidence="4">
    <location>
        <begin position="10"/>
        <end position="89"/>
    </location>
</feature>
<evidence type="ECO:0000256" key="1">
    <source>
        <dbReference type="ARBA" id="ARBA00022737"/>
    </source>
</evidence>
<proteinExistence type="predicted"/>
<evidence type="ECO:0000313" key="6">
    <source>
        <dbReference type="Proteomes" id="UP001476798"/>
    </source>
</evidence>
<dbReference type="CDD" id="cd11622">
    <property type="entry name" value="HR1_PKN_1"/>
    <property type="match status" value="1"/>
</dbReference>
<dbReference type="Pfam" id="PF02185">
    <property type="entry name" value="HR1"/>
    <property type="match status" value="2"/>
</dbReference>
<reference evidence="5 6" key="1">
    <citation type="submission" date="2021-06" db="EMBL/GenBank/DDBJ databases">
        <authorList>
            <person name="Palmer J.M."/>
        </authorList>
    </citation>
    <scope>NUCLEOTIDE SEQUENCE [LARGE SCALE GENOMIC DNA]</scope>
    <source>
        <strain evidence="5 6">GA_2019</strain>
        <tissue evidence="5">Muscle</tissue>
    </source>
</reference>
<sequence>MSAPAPQGGKLQQLDILDPQFQQQLENARAQVRQEIQLELKIKEAAERMRRAHSSRRGAADVEGEVKASNRKLEQLHWQLQELNAMSMATEKDDHTAAVPEEEEKQSSESCQWEEVTSPLASRVRTLKKQLTMETKVKQGAENMILTYSSSSFKDRKMLATAQQMLQDSRTKIELLRMQIIKVSQARDGGGSLGPKEEIINPLELRVAELMHRMKIESAVAEGARNVVKQLSDRKNQERRVLTEVGARNFSWCWSWEVTCLQLFT</sequence>
<dbReference type="EMBL" id="JAHRIO010082326">
    <property type="protein sequence ID" value="MEQ2185884.1"/>
    <property type="molecule type" value="Genomic_DNA"/>
</dbReference>
<gene>
    <name evidence="5" type="ORF">GOODEAATRI_022754</name>
</gene>